<accession>A0ABR8N2Q2</accession>
<dbReference type="Proteomes" id="UP000609346">
    <property type="component" value="Unassembled WGS sequence"/>
</dbReference>
<feature type="domain" description="Tail sheath protein C-terminal" evidence="3">
    <location>
        <begin position="470"/>
        <end position="575"/>
    </location>
</feature>
<comment type="similarity">
    <text evidence="1">Belongs to the myoviridae tail sheath protein family.</text>
</comment>
<dbReference type="InterPro" id="IPR052042">
    <property type="entry name" value="Tail_sheath_structural"/>
</dbReference>
<feature type="domain" description="Tail sheath protein subtilisin-like" evidence="2">
    <location>
        <begin position="321"/>
        <end position="469"/>
    </location>
</feature>
<reference evidence="4 5" key="1">
    <citation type="submission" date="2020-09" db="EMBL/GenBank/DDBJ databases">
        <title>Paenibacillus sp. strain PR3 16S rRNA gene Genome sequencing and assembly.</title>
        <authorList>
            <person name="Kim J."/>
        </authorList>
    </citation>
    <scope>NUCLEOTIDE SEQUENCE [LARGE SCALE GENOMIC DNA]</scope>
    <source>
        <strain evidence="4 5">PR3</strain>
    </source>
</reference>
<dbReference type="Pfam" id="PF04984">
    <property type="entry name" value="Phage_sheath_1"/>
    <property type="match status" value="1"/>
</dbReference>
<dbReference type="InterPro" id="IPR035089">
    <property type="entry name" value="Phage_sheath_subtilisin"/>
</dbReference>
<organism evidence="4 5">
    <name type="scientific">Paenibacillus terricola</name>
    <dbReference type="NCBI Taxonomy" id="2763503"/>
    <lineage>
        <taxon>Bacteria</taxon>
        <taxon>Bacillati</taxon>
        <taxon>Bacillota</taxon>
        <taxon>Bacilli</taxon>
        <taxon>Bacillales</taxon>
        <taxon>Paenibacillaceae</taxon>
        <taxon>Paenibacillus</taxon>
    </lineage>
</organism>
<sequence length="584" mass="63323">MPEYLSPGVYVEEIQIGGKPVEGVSTSTAGFLGLTERGPTTPQFVTSWLDYQRLFGSYFGGSEYLPYAVQGFFDNGGQRAYIARIVKANATKATLRLQASSANALTLTAVGEGAWGNRIGVKVTAGSLSGFKLSLFYWKQSVTLFDPEDKPKTLPRPVVTEVYDNLSVDVASADFYEKRVNGISNLVVLNKLSGDNGKAPSASTIASLSGGSDTVETEGVAAAVTANTIKLAAEASSTDDVYNGMTITIINGDGLGQARKITDYVGSSKTATLETNWDAAALPTTASTYRITQALSYTLADYKRSDTNVPGKRKGLAGLAEIDDISIVYTPNATAITGLAEELITHCEGLKDRFAIFDAPVGSPAANLNPRSALETKYAAYYYPWLKVVDPDTGLLRIVPPGGHMAGIYARTDTERGVHKAPANETVRGAIDLEFQITKQEQDILNPRGVNVIRAFPGRGIRVWGARTLSSDPLWKYVNVRRLFNFLEESIDEGTQWVVFEPNDEKLWARVRRTITEFLTRVWRDGALMGTKPEEAFFVKVDRSTMTQDDIDNGRLVVLIGVAPVKPAEFVVFRIAQVSSGSEG</sequence>
<name>A0ABR8N2Q2_9BACL</name>
<gene>
    <name evidence="4" type="ORF">H8B09_27040</name>
</gene>
<evidence type="ECO:0000313" key="5">
    <source>
        <dbReference type="Proteomes" id="UP000609346"/>
    </source>
</evidence>
<dbReference type="PANTHER" id="PTHR35861:SF1">
    <property type="entry name" value="PHAGE TAIL SHEATH PROTEIN"/>
    <property type="match status" value="1"/>
</dbReference>
<dbReference type="Pfam" id="PF17482">
    <property type="entry name" value="Phage_sheath_1C"/>
    <property type="match status" value="1"/>
</dbReference>
<proteinExistence type="inferred from homology"/>
<evidence type="ECO:0000313" key="4">
    <source>
        <dbReference type="EMBL" id="MBD3922438.1"/>
    </source>
</evidence>
<protein>
    <submittedName>
        <fullName evidence="4">Phage tail sheath subtilisin-like domain-containing protein</fullName>
    </submittedName>
</protein>
<dbReference type="InterPro" id="IPR020287">
    <property type="entry name" value="Tail_sheath_C"/>
</dbReference>
<comment type="caution">
    <text evidence="4">The sequence shown here is derived from an EMBL/GenBank/DDBJ whole genome shotgun (WGS) entry which is preliminary data.</text>
</comment>
<dbReference type="Gene3D" id="3.40.50.11780">
    <property type="match status" value="2"/>
</dbReference>
<dbReference type="PANTHER" id="PTHR35861">
    <property type="match status" value="1"/>
</dbReference>
<dbReference type="RefSeq" id="WP_191206741.1">
    <property type="nucleotide sequence ID" value="NZ_JACXZA010000009.1"/>
</dbReference>
<evidence type="ECO:0000256" key="1">
    <source>
        <dbReference type="ARBA" id="ARBA00008005"/>
    </source>
</evidence>
<evidence type="ECO:0000259" key="2">
    <source>
        <dbReference type="Pfam" id="PF04984"/>
    </source>
</evidence>
<dbReference type="EMBL" id="JACXZA010000009">
    <property type="protein sequence ID" value="MBD3922438.1"/>
    <property type="molecule type" value="Genomic_DNA"/>
</dbReference>
<keyword evidence="5" id="KW-1185">Reference proteome</keyword>
<evidence type="ECO:0000259" key="3">
    <source>
        <dbReference type="Pfam" id="PF17482"/>
    </source>
</evidence>